<keyword evidence="3" id="KW-1003">Cell membrane</keyword>
<keyword evidence="6" id="KW-0915">Sodium</keyword>
<evidence type="ECO:0000313" key="13">
    <source>
        <dbReference type="EMBL" id="PJJ81889.1"/>
    </source>
</evidence>
<proteinExistence type="predicted"/>
<dbReference type="GO" id="GO:0015385">
    <property type="term" value="F:sodium:proton antiporter activity"/>
    <property type="evidence" value="ECO:0007669"/>
    <property type="project" value="InterPro"/>
</dbReference>
<keyword evidence="7" id="KW-0406">Ion transport</keyword>
<keyword evidence="8 11" id="KW-0472">Membrane</keyword>
<protein>
    <submittedName>
        <fullName evidence="13">Sodium/proton antiporter (CPA1 family)</fullName>
    </submittedName>
</protein>
<evidence type="ECO:0000313" key="14">
    <source>
        <dbReference type="Proteomes" id="UP000231742"/>
    </source>
</evidence>
<dbReference type="PANTHER" id="PTHR10110:SF86">
    <property type="entry name" value="SODIUM_HYDROGEN EXCHANGER 7"/>
    <property type="match status" value="1"/>
</dbReference>
<dbReference type="GO" id="GO:0098719">
    <property type="term" value="P:sodium ion import across plasma membrane"/>
    <property type="evidence" value="ECO:0007669"/>
    <property type="project" value="TreeGrafter"/>
</dbReference>
<evidence type="ECO:0000256" key="3">
    <source>
        <dbReference type="ARBA" id="ARBA00022475"/>
    </source>
</evidence>
<evidence type="ECO:0000256" key="5">
    <source>
        <dbReference type="ARBA" id="ARBA00022989"/>
    </source>
</evidence>
<evidence type="ECO:0000256" key="10">
    <source>
        <dbReference type="SAM" id="MobiDB-lite"/>
    </source>
</evidence>
<feature type="region of interest" description="Disordered" evidence="10">
    <location>
        <begin position="515"/>
        <end position="534"/>
    </location>
</feature>
<dbReference type="Proteomes" id="UP000231742">
    <property type="component" value="Unassembled WGS sequence"/>
</dbReference>
<evidence type="ECO:0000256" key="7">
    <source>
        <dbReference type="ARBA" id="ARBA00023065"/>
    </source>
</evidence>
<feature type="transmembrane region" description="Helical" evidence="11">
    <location>
        <begin position="431"/>
        <end position="454"/>
    </location>
</feature>
<dbReference type="GO" id="GO:0005886">
    <property type="term" value="C:plasma membrane"/>
    <property type="evidence" value="ECO:0007669"/>
    <property type="project" value="UniProtKB-SubCell"/>
</dbReference>
<sequence length="596" mass="62648">MTELLIVMVATLVVIATATLLGPRLGVASPLVLVAIGVVASLVVPAFSDIQIDPELILQGILPPLLYSAAVSLPTMNFRREFGAISGLSVVLVIGTAVILGFFFMLVIPGLGFAWGLALGAVISPTDAVAVSIIKQTPVSKRVIAMLDGESLLNDATALTLLRGAIVATAATFSFGNFAASFSYSVVVALLIGGFVGWLNLVIRKRVTDPTVNTVMSFTVPFVAAIPAELLGASGLVAAVVAGLVTGIRAARVLSPQNRLSDAQNWRMIELVLEGAIFLMMGLQISGILTDVENDDAGIPTAVVIAIGALIITVLVRAAFVAPLLWFLARRSHRHAKMKPRMEVIQERLGSPNEILEAPEHPSGLSPTKSARYVRRVTSLVTRSLADIDYFAREPLGWREGTTVVWAGMRGAITVAAAQSLPSDTPLRSTLVLIAFVVAALSLLVQGGTIGALVRRISPASDQAAEHERTVAERTRLFALLKESADAVAGATPTASATPAATATAAVTAMPGAEDATANTEPLAGDTTAPEGDDFESRRVQFEADKNHRIAVIRAQRTALLDARDNGIFDADLLENALDNLDATQITLEMRGKPSA</sequence>
<dbReference type="EMBL" id="PGFH01000001">
    <property type="protein sequence ID" value="PJJ81889.1"/>
    <property type="molecule type" value="Genomic_DNA"/>
</dbReference>
<name>A0A2M9D848_9MICO</name>
<feature type="domain" description="Cation/H+ exchanger transmembrane" evidence="12">
    <location>
        <begin position="13"/>
        <end position="332"/>
    </location>
</feature>
<dbReference type="InterPro" id="IPR018422">
    <property type="entry name" value="Cation/H_exchanger_CPA1"/>
</dbReference>
<keyword evidence="14" id="KW-1185">Reference proteome</keyword>
<keyword evidence="9" id="KW-0739">Sodium transport</keyword>
<reference evidence="13 14" key="1">
    <citation type="submission" date="2017-11" db="EMBL/GenBank/DDBJ databases">
        <title>Genomic Encyclopedia of Archaeal and Bacterial Type Strains, Phase II (KMG-II): From Individual Species to Whole Genera.</title>
        <authorList>
            <person name="Goeker M."/>
        </authorList>
    </citation>
    <scope>NUCLEOTIDE SEQUENCE [LARGE SCALE GENOMIC DNA]</scope>
    <source>
        <strain evidence="13 14">DSM 16400</strain>
    </source>
</reference>
<feature type="transmembrane region" description="Helical" evidence="11">
    <location>
        <begin position="182"/>
        <end position="203"/>
    </location>
</feature>
<dbReference type="Pfam" id="PF00999">
    <property type="entry name" value="Na_H_Exchanger"/>
    <property type="match status" value="2"/>
</dbReference>
<keyword evidence="5 11" id="KW-1133">Transmembrane helix</keyword>
<dbReference type="RefSeq" id="WP_100388538.1">
    <property type="nucleotide sequence ID" value="NZ_BMZU01000001.1"/>
</dbReference>
<evidence type="ECO:0000256" key="8">
    <source>
        <dbReference type="ARBA" id="ARBA00023136"/>
    </source>
</evidence>
<organism evidence="13 14">
    <name type="scientific">Salinibacterium amurskyense</name>
    <dbReference type="NCBI Taxonomy" id="205941"/>
    <lineage>
        <taxon>Bacteria</taxon>
        <taxon>Bacillati</taxon>
        <taxon>Actinomycetota</taxon>
        <taxon>Actinomycetes</taxon>
        <taxon>Micrococcales</taxon>
        <taxon>Microbacteriaceae</taxon>
        <taxon>Salinibacterium</taxon>
    </lineage>
</organism>
<evidence type="ECO:0000259" key="12">
    <source>
        <dbReference type="Pfam" id="PF00999"/>
    </source>
</evidence>
<dbReference type="InterPro" id="IPR006153">
    <property type="entry name" value="Cation/H_exchanger_TM"/>
</dbReference>
<evidence type="ECO:0000256" key="2">
    <source>
        <dbReference type="ARBA" id="ARBA00022448"/>
    </source>
</evidence>
<comment type="caution">
    <text evidence="13">The sequence shown here is derived from an EMBL/GenBank/DDBJ whole genome shotgun (WGS) entry which is preliminary data.</text>
</comment>
<dbReference type="GO" id="GO:0015386">
    <property type="term" value="F:potassium:proton antiporter activity"/>
    <property type="evidence" value="ECO:0007669"/>
    <property type="project" value="TreeGrafter"/>
</dbReference>
<dbReference type="AlphaFoldDB" id="A0A2M9D848"/>
<feature type="transmembrane region" description="Helical" evidence="11">
    <location>
        <begin position="113"/>
        <end position="134"/>
    </location>
</feature>
<evidence type="ECO:0000256" key="11">
    <source>
        <dbReference type="SAM" id="Phobius"/>
    </source>
</evidence>
<feature type="transmembrane region" description="Helical" evidence="11">
    <location>
        <begin position="271"/>
        <end position="290"/>
    </location>
</feature>
<feature type="domain" description="Cation/H+ exchanger transmembrane" evidence="12">
    <location>
        <begin position="386"/>
        <end position="455"/>
    </location>
</feature>
<dbReference type="PANTHER" id="PTHR10110">
    <property type="entry name" value="SODIUM/HYDROGEN EXCHANGER"/>
    <property type="match status" value="1"/>
</dbReference>
<feature type="transmembrane region" description="Helical" evidence="11">
    <location>
        <begin position="28"/>
        <end position="47"/>
    </location>
</feature>
<evidence type="ECO:0000256" key="4">
    <source>
        <dbReference type="ARBA" id="ARBA00022692"/>
    </source>
</evidence>
<feature type="transmembrane region" description="Helical" evidence="11">
    <location>
        <begin position="82"/>
        <end position="107"/>
    </location>
</feature>
<feature type="transmembrane region" description="Helical" evidence="11">
    <location>
        <begin position="302"/>
        <end position="329"/>
    </location>
</feature>
<evidence type="ECO:0000256" key="6">
    <source>
        <dbReference type="ARBA" id="ARBA00023053"/>
    </source>
</evidence>
<gene>
    <name evidence="13" type="ORF">CLV85_1073</name>
</gene>
<feature type="transmembrane region" description="Helical" evidence="11">
    <location>
        <begin position="233"/>
        <end position="251"/>
    </location>
</feature>
<keyword evidence="4 11" id="KW-0812">Transmembrane</keyword>
<evidence type="ECO:0000256" key="9">
    <source>
        <dbReference type="ARBA" id="ARBA00023201"/>
    </source>
</evidence>
<dbReference type="GO" id="GO:0051453">
    <property type="term" value="P:regulation of intracellular pH"/>
    <property type="evidence" value="ECO:0007669"/>
    <property type="project" value="TreeGrafter"/>
</dbReference>
<dbReference type="Gene3D" id="6.10.140.1330">
    <property type="match status" value="1"/>
</dbReference>
<comment type="subcellular location">
    <subcellularLocation>
        <location evidence="1">Cell membrane</location>
        <topology evidence="1">Multi-pass membrane protein</topology>
    </subcellularLocation>
</comment>
<keyword evidence="2" id="KW-0813">Transport</keyword>
<dbReference type="OrthoDB" id="57886at2"/>
<accession>A0A2M9D848</accession>
<evidence type="ECO:0000256" key="1">
    <source>
        <dbReference type="ARBA" id="ARBA00004651"/>
    </source>
</evidence>